<feature type="compositionally biased region" description="Basic and acidic residues" evidence="1">
    <location>
        <begin position="59"/>
        <end position="75"/>
    </location>
</feature>
<feature type="region of interest" description="Disordered" evidence="1">
    <location>
        <begin position="1"/>
        <end position="104"/>
    </location>
</feature>
<dbReference type="AlphaFoldDB" id="A0A0N5CZP9"/>
<accession>A0A0N5CZP9</accession>
<dbReference type="Proteomes" id="UP000276776">
    <property type="component" value="Unassembled WGS sequence"/>
</dbReference>
<dbReference type="EMBL" id="UYYF01004377">
    <property type="protein sequence ID" value="VDN03278.1"/>
    <property type="molecule type" value="Genomic_DNA"/>
</dbReference>
<keyword evidence="3" id="KW-1185">Reference proteome</keyword>
<organism evidence="4">
    <name type="scientific">Thelazia callipaeda</name>
    <name type="common">Oriental eyeworm</name>
    <name type="synonym">Parasitic nematode</name>
    <dbReference type="NCBI Taxonomy" id="103827"/>
    <lineage>
        <taxon>Eukaryota</taxon>
        <taxon>Metazoa</taxon>
        <taxon>Ecdysozoa</taxon>
        <taxon>Nematoda</taxon>
        <taxon>Chromadorea</taxon>
        <taxon>Rhabditida</taxon>
        <taxon>Spirurina</taxon>
        <taxon>Spiruromorpha</taxon>
        <taxon>Thelazioidea</taxon>
        <taxon>Thelaziidae</taxon>
        <taxon>Thelazia</taxon>
    </lineage>
</organism>
<reference evidence="4" key="1">
    <citation type="submission" date="2017-02" db="UniProtKB">
        <authorList>
            <consortium name="WormBaseParasite"/>
        </authorList>
    </citation>
    <scope>IDENTIFICATION</scope>
</reference>
<dbReference type="WBParaSite" id="TCLT_0000598001-mRNA-1">
    <property type="protein sequence ID" value="TCLT_0000598001-mRNA-1"/>
    <property type="gene ID" value="TCLT_0000598001"/>
</dbReference>
<evidence type="ECO:0000256" key="1">
    <source>
        <dbReference type="SAM" id="MobiDB-lite"/>
    </source>
</evidence>
<feature type="compositionally biased region" description="Basic and acidic residues" evidence="1">
    <location>
        <begin position="86"/>
        <end position="96"/>
    </location>
</feature>
<protein>
    <submittedName>
        <fullName evidence="4">Ovule protein</fullName>
    </submittedName>
</protein>
<evidence type="ECO:0000313" key="3">
    <source>
        <dbReference type="Proteomes" id="UP000276776"/>
    </source>
</evidence>
<sequence>MAGNESEGLFTSQTNSKKRKGATDHNDNADVIFCSSTSEARKTKQGKKVKINTHGTNVAKEKPVAKRDGNQKEEDCGVMQSANQKSGKEIEDERRKTASGIIVE</sequence>
<evidence type="ECO:0000313" key="2">
    <source>
        <dbReference type="EMBL" id="VDN03278.1"/>
    </source>
</evidence>
<gene>
    <name evidence="2" type="ORF">TCLT_LOCUS5969</name>
</gene>
<name>A0A0N5CZP9_THECL</name>
<evidence type="ECO:0000313" key="4">
    <source>
        <dbReference type="WBParaSite" id="TCLT_0000598001-mRNA-1"/>
    </source>
</evidence>
<reference evidence="2 3" key="2">
    <citation type="submission" date="2018-11" db="EMBL/GenBank/DDBJ databases">
        <authorList>
            <consortium name="Pathogen Informatics"/>
        </authorList>
    </citation>
    <scope>NUCLEOTIDE SEQUENCE [LARGE SCALE GENOMIC DNA]</scope>
</reference>
<proteinExistence type="predicted"/>